<gene>
    <name evidence="1" type="ORF">NKOR_06225</name>
</gene>
<reference evidence="1 2" key="1">
    <citation type="journal article" date="2012" name="J. Bacteriol.">
        <title>Draft Genome Sequence of an Ammonia-Oxidizing Archaeon, "Candidatus Nitrosopumilus koreensis" AR1, from Marine Sediment.</title>
        <authorList>
            <person name="Park S.J."/>
            <person name="Kim J.G."/>
            <person name="Jung M.Y."/>
            <person name="Kim S.J."/>
            <person name="Cha I.T."/>
            <person name="Kwon K."/>
            <person name="Lee J.H."/>
            <person name="Rhee S.K."/>
        </authorList>
    </citation>
    <scope>NUCLEOTIDE SEQUENCE [LARGE SCALE GENOMIC DNA]</scope>
    <source>
        <strain evidence="1 2">AR1</strain>
    </source>
</reference>
<keyword evidence="2" id="KW-1185">Reference proteome</keyword>
<organism evidence="1 2">
    <name type="scientific">Candidatus Nitrosopumilus koreensis AR1</name>
    <dbReference type="NCBI Taxonomy" id="1229908"/>
    <lineage>
        <taxon>Archaea</taxon>
        <taxon>Nitrososphaerota</taxon>
        <taxon>Nitrososphaeria</taxon>
        <taxon>Nitrosopumilales</taxon>
        <taxon>Nitrosopumilaceae</taxon>
        <taxon>Nitrosopumilus</taxon>
    </lineage>
</organism>
<evidence type="ECO:0000313" key="1">
    <source>
        <dbReference type="EMBL" id="AFS81126.1"/>
    </source>
</evidence>
<evidence type="ECO:0000313" key="2">
    <source>
        <dbReference type="Proteomes" id="UP000006101"/>
    </source>
</evidence>
<sequence length="270" mass="30467">MVGTAVIGISFVFMLFFMPSVFAEHVDDRYGTFYGQVGNPVAIHTSVNNPNNYGTTASIEYIFENIEGDNYWDTKQHSGDVSPGKSFGTHQNYFLDDVGRFFIMIVGKVNGDIVQTSKSEYIIFEKYSAAALNGCAPERELVVKPDYSKAVCVFEESVLKLVQRGWVAKTIFSDEPILDYYKTLPEVVAFYSVYDDADVLFDDNILSYFAGDGDNFSVRMNLNLDQNHNIKDISFHCYAQRVHQTDVAQENILNFLGTYTCDETGVHKNN</sequence>
<dbReference type="KEGG" id="nkr:NKOR_06225"/>
<accession>K0B9I7</accession>
<dbReference type="EMBL" id="CP003842">
    <property type="protein sequence ID" value="AFS81126.1"/>
    <property type="molecule type" value="Genomic_DNA"/>
</dbReference>
<dbReference type="HOGENOM" id="CLU_1028967_0_0_2"/>
<dbReference type="STRING" id="1229908.NKOR_06225"/>
<dbReference type="AlphaFoldDB" id="K0B9I7"/>
<name>K0B9I7_9ARCH</name>
<dbReference type="Proteomes" id="UP000006101">
    <property type="component" value="Chromosome"/>
</dbReference>
<dbReference type="PATRIC" id="fig|1229908.8.peg.1360"/>
<proteinExistence type="predicted"/>
<protein>
    <submittedName>
        <fullName evidence="1">Uncharacterized protein</fullName>
    </submittedName>
</protein>